<proteinExistence type="predicted"/>
<dbReference type="InParanoid" id="E9H9D8"/>
<dbReference type="EMBL" id="GL732608">
    <property type="protein sequence ID" value="EFX71672.1"/>
    <property type="molecule type" value="Genomic_DNA"/>
</dbReference>
<dbReference type="HOGENOM" id="CLU_119830_0_0_1"/>
<keyword evidence="3" id="KW-1185">Reference proteome</keyword>
<dbReference type="PhylomeDB" id="E9H9D8"/>
<reference evidence="2 3" key="1">
    <citation type="journal article" date="2011" name="Science">
        <title>The ecoresponsive genome of Daphnia pulex.</title>
        <authorList>
            <person name="Colbourne J.K."/>
            <person name="Pfrender M.E."/>
            <person name="Gilbert D."/>
            <person name="Thomas W.K."/>
            <person name="Tucker A."/>
            <person name="Oakley T.H."/>
            <person name="Tokishita S."/>
            <person name="Aerts A."/>
            <person name="Arnold G.J."/>
            <person name="Basu M.K."/>
            <person name="Bauer D.J."/>
            <person name="Caceres C.E."/>
            <person name="Carmel L."/>
            <person name="Casola C."/>
            <person name="Choi J.H."/>
            <person name="Detter J.C."/>
            <person name="Dong Q."/>
            <person name="Dusheyko S."/>
            <person name="Eads B.D."/>
            <person name="Frohlich T."/>
            <person name="Geiler-Samerotte K.A."/>
            <person name="Gerlach D."/>
            <person name="Hatcher P."/>
            <person name="Jogdeo S."/>
            <person name="Krijgsveld J."/>
            <person name="Kriventseva E.V."/>
            <person name="Kultz D."/>
            <person name="Laforsch C."/>
            <person name="Lindquist E."/>
            <person name="Lopez J."/>
            <person name="Manak J.R."/>
            <person name="Muller J."/>
            <person name="Pangilinan J."/>
            <person name="Patwardhan R.P."/>
            <person name="Pitluck S."/>
            <person name="Pritham E.J."/>
            <person name="Rechtsteiner A."/>
            <person name="Rho M."/>
            <person name="Rogozin I.B."/>
            <person name="Sakarya O."/>
            <person name="Salamov A."/>
            <person name="Schaack S."/>
            <person name="Shapiro H."/>
            <person name="Shiga Y."/>
            <person name="Skalitzky C."/>
            <person name="Smith Z."/>
            <person name="Souvorov A."/>
            <person name="Sung W."/>
            <person name="Tang Z."/>
            <person name="Tsuchiya D."/>
            <person name="Tu H."/>
            <person name="Vos H."/>
            <person name="Wang M."/>
            <person name="Wolf Y.I."/>
            <person name="Yamagata H."/>
            <person name="Yamada T."/>
            <person name="Ye Y."/>
            <person name="Shaw J.R."/>
            <person name="Andrews J."/>
            <person name="Crease T.J."/>
            <person name="Tang H."/>
            <person name="Lucas S.M."/>
            <person name="Robertson H.M."/>
            <person name="Bork P."/>
            <person name="Koonin E.V."/>
            <person name="Zdobnov E.M."/>
            <person name="Grigoriev I.V."/>
            <person name="Lynch M."/>
            <person name="Boore J.L."/>
        </authorList>
    </citation>
    <scope>NUCLEOTIDE SEQUENCE [LARGE SCALE GENOMIC DNA]</scope>
</reference>
<gene>
    <name evidence="2" type="ORF">DAPPUDRAFT_326990</name>
</gene>
<dbReference type="KEGG" id="dpx:DAPPUDRAFT_326990"/>
<accession>E9H9D8</accession>
<feature type="signal peptide" evidence="1">
    <location>
        <begin position="1"/>
        <end position="24"/>
    </location>
</feature>
<protein>
    <submittedName>
        <fullName evidence="2">Uncharacterized protein</fullName>
    </submittedName>
</protein>
<name>E9H9D8_DAPPU</name>
<sequence>MIDYPNICFAALFLVICVCPLLHTEEVAIAEVEFQEALRVGQEYVRKWEQLEAQILEVDRNRSQHHGTSRADEKYHSRRFNPQRYNPEAMAQSKEAAVYLVARQYLSDKLGIPAEKIGDYERSSTFENWSSIVREIRYHFQPTRFHPERRI</sequence>
<evidence type="ECO:0000256" key="1">
    <source>
        <dbReference type="SAM" id="SignalP"/>
    </source>
</evidence>
<dbReference type="OrthoDB" id="823504at2759"/>
<dbReference type="Proteomes" id="UP000000305">
    <property type="component" value="Unassembled WGS sequence"/>
</dbReference>
<dbReference type="AlphaFoldDB" id="E9H9D8"/>
<keyword evidence="1" id="KW-0732">Signal</keyword>
<evidence type="ECO:0000313" key="2">
    <source>
        <dbReference type="EMBL" id="EFX71672.1"/>
    </source>
</evidence>
<evidence type="ECO:0000313" key="3">
    <source>
        <dbReference type="Proteomes" id="UP000000305"/>
    </source>
</evidence>
<feature type="chain" id="PRO_5003238186" evidence="1">
    <location>
        <begin position="25"/>
        <end position="151"/>
    </location>
</feature>
<organism evidence="2 3">
    <name type="scientific">Daphnia pulex</name>
    <name type="common">Water flea</name>
    <dbReference type="NCBI Taxonomy" id="6669"/>
    <lineage>
        <taxon>Eukaryota</taxon>
        <taxon>Metazoa</taxon>
        <taxon>Ecdysozoa</taxon>
        <taxon>Arthropoda</taxon>
        <taxon>Crustacea</taxon>
        <taxon>Branchiopoda</taxon>
        <taxon>Diplostraca</taxon>
        <taxon>Cladocera</taxon>
        <taxon>Anomopoda</taxon>
        <taxon>Daphniidae</taxon>
        <taxon>Daphnia</taxon>
    </lineage>
</organism>